<gene>
    <name evidence="2" type="ORF">PBS001_LOCUS4829</name>
    <name evidence="1" type="ORF">PBS003_LOCUS7301</name>
</gene>
<sequence length="121" mass="12932">MYEAYMSMAKKLQKRSQSLVLRSPARSLSRTSRIVVTGVMTSASAFLLLNKSTFCQDAIILAAAEGPVGNNGPDKKNDDPMEKIIDAVMGNCSEFTMADHKDQVPSSAGFSGGFALGVYCS</sequence>
<name>A0AAU9L7T9_9STRA</name>
<evidence type="ECO:0000313" key="1">
    <source>
        <dbReference type="EMBL" id="CAH0480684.1"/>
    </source>
</evidence>
<dbReference type="AlphaFoldDB" id="A0AAU9L7T9"/>
<accession>A0AAU9L7T9</accession>
<protein>
    <submittedName>
        <fullName evidence="1">Uncharacterized protein</fullName>
    </submittedName>
</protein>
<dbReference type="Proteomes" id="UP001158986">
    <property type="component" value="Unassembled WGS sequence"/>
</dbReference>
<dbReference type="Proteomes" id="UP001160483">
    <property type="component" value="Unassembled WGS sequence"/>
</dbReference>
<evidence type="ECO:0000313" key="3">
    <source>
        <dbReference type="Proteomes" id="UP001158986"/>
    </source>
</evidence>
<dbReference type="EMBL" id="CAKLCB010000260">
    <property type="protein sequence ID" value="CAH0518254.1"/>
    <property type="molecule type" value="Genomic_DNA"/>
</dbReference>
<evidence type="ECO:0000313" key="2">
    <source>
        <dbReference type="EMBL" id="CAH0518254.1"/>
    </source>
</evidence>
<organism evidence="1 4">
    <name type="scientific">Peronospora belbahrii</name>
    <dbReference type="NCBI Taxonomy" id="622444"/>
    <lineage>
        <taxon>Eukaryota</taxon>
        <taxon>Sar</taxon>
        <taxon>Stramenopiles</taxon>
        <taxon>Oomycota</taxon>
        <taxon>Peronosporomycetes</taxon>
        <taxon>Peronosporales</taxon>
        <taxon>Peronosporaceae</taxon>
        <taxon>Peronospora</taxon>
    </lineage>
</organism>
<proteinExistence type="predicted"/>
<dbReference type="EMBL" id="CAKKTJ010000325">
    <property type="protein sequence ID" value="CAH0480684.1"/>
    <property type="molecule type" value="Genomic_DNA"/>
</dbReference>
<comment type="caution">
    <text evidence="1">The sequence shown here is derived from an EMBL/GenBank/DDBJ whole genome shotgun (WGS) entry which is preliminary data.</text>
</comment>
<keyword evidence="3" id="KW-1185">Reference proteome</keyword>
<evidence type="ECO:0000313" key="4">
    <source>
        <dbReference type="Proteomes" id="UP001160483"/>
    </source>
</evidence>
<reference evidence="1 3" key="1">
    <citation type="submission" date="2021-11" db="EMBL/GenBank/DDBJ databases">
        <authorList>
            <person name="Islam A."/>
            <person name="Islam S."/>
            <person name="Flora M.S."/>
            <person name="Rahman M."/>
            <person name="Ziaur R.M."/>
            <person name="Epstein J.H."/>
            <person name="Hassan M."/>
            <person name="Klassen M."/>
            <person name="Woodard K."/>
            <person name="Webb A."/>
            <person name="Webby R.J."/>
            <person name="El Zowalaty M.E."/>
        </authorList>
    </citation>
    <scope>NUCLEOTIDE SEQUENCE</scope>
    <source>
        <strain evidence="2">Pbs1</strain>
        <strain evidence="1">Pbs3</strain>
    </source>
</reference>